<evidence type="ECO:0000256" key="6">
    <source>
        <dbReference type="SAM" id="Phobius"/>
    </source>
</evidence>
<dbReference type="RefSeq" id="WP_162879170.1">
    <property type="nucleotide sequence ID" value="NZ_BMLG01000003.1"/>
</dbReference>
<dbReference type="AlphaFoldDB" id="A0A917TLD4"/>
<feature type="transmembrane region" description="Helical" evidence="6">
    <location>
        <begin position="324"/>
        <end position="351"/>
    </location>
</feature>
<feature type="transmembrane region" description="Helical" evidence="6">
    <location>
        <begin position="230"/>
        <end position="249"/>
    </location>
</feature>
<dbReference type="GO" id="GO:0055085">
    <property type="term" value="P:transmembrane transport"/>
    <property type="evidence" value="ECO:0007669"/>
    <property type="project" value="TreeGrafter"/>
</dbReference>
<evidence type="ECO:0000256" key="4">
    <source>
        <dbReference type="ARBA" id="ARBA00022989"/>
    </source>
</evidence>
<comment type="similarity">
    <text evidence="2">Belongs to the autoinducer-2 exporter (AI-2E) (TC 2.A.86) family.</text>
</comment>
<dbReference type="Proteomes" id="UP000618460">
    <property type="component" value="Unassembled WGS sequence"/>
</dbReference>
<feature type="transmembrane region" description="Helical" evidence="6">
    <location>
        <begin position="34"/>
        <end position="51"/>
    </location>
</feature>
<keyword evidence="8" id="KW-1185">Reference proteome</keyword>
<dbReference type="Pfam" id="PF01594">
    <property type="entry name" value="AI-2E_transport"/>
    <property type="match status" value="1"/>
</dbReference>
<dbReference type="EMBL" id="BMLG01000003">
    <property type="protein sequence ID" value="GGM26676.1"/>
    <property type="molecule type" value="Genomic_DNA"/>
</dbReference>
<protein>
    <submittedName>
        <fullName evidence="7">Sporulation integral membrane protein YtvI</fullName>
    </submittedName>
</protein>
<feature type="transmembrane region" description="Helical" evidence="6">
    <location>
        <begin position="255"/>
        <end position="277"/>
    </location>
</feature>
<gene>
    <name evidence="7" type="ORF">GCM10011351_10540</name>
</gene>
<dbReference type="InterPro" id="IPR014227">
    <property type="entry name" value="YtvI-like"/>
</dbReference>
<dbReference type="NCBIfam" id="TIGR02872">
    <property type="entry name" value="spore_ytvI"/>
    <property type="match status" value="1"/>
</dbReference>
<feature type="transmembrane region" description="Helical" evidence="6">
    <location>
        <begin position="282"/>
        <end position="304"/>
    </location>
</feature>
<reference evidence="7" key="1">
    <citation type="journal article" date="2014" name="Int. J. Syst. Evol. Microbiol.">
        <title>Complete genome sequence of Corynebacterium casei LMG S-19264T (=DSM 44701T), isolated from a smear-ripened cheese.</title>
        <authorList>
            <consortium name="US DOE Joint Genome Institute (JGI-PGF)"/>
            <person name="Walter F."/>
            <person name="Albersmeier A."/>
            <person name="Kalinowski J."/>
            <person name="Ruckert C."/>
        </authorList>
    </citation>
    <scope>NUCLEOTIDE SEQUENCE</scope>
    <source>
        <strain evidence="7">CGMCC 1.6333</strain>
    </source>
</reference>
<reference evidence="7" key="2">
    <citation type="submission" date="2020-09" db="EMBL/GenBank/DDBJ databases">
        <authorList>
            <person name="Sun Q."/>
            <person name="Zhou Y."/>
        </authorList>
    </citation>
    <scope>NUCLEOTIDE SEQUENCE</scope>
    <source>
        <strain evidence="7">CGMCC 1.6333</strain>
    </source>
</reference>
<evidence type="ECO:0000313" key="7">
    <source>
        <dbReference type="EMBL" id="GGM26676.1"/>
    </source>
</evidence>
<keyword evidence="4 6" id="KW-1133">Transmembrane helix</keyword>
<dbReference type="InterPro" id="IPR002549">
    <property type="entry name" value="AI-2E-like"/>
</dbReference>
<keyword evidence="3 6" id="KW-0812">Transmembrane</keyword>
<name>A0A917TLD4_9BACI</name>
<evidence type="ECO:0000256" key="1">
    <source>
        <dbReference type="ARBA" id="ARBA00004141"/>
    </source>
</evidence>
<proteinExistence type="inferred from homology"/>
<dbReference type="PANTHER" id="PTHR21716">
    <property type="entry name" value="TRANSMEMBRANE PROTEIN"/>
    <property type="match status" value="1"/>
</dbReference>
<evidence type="ECO:0000313" key="8">
    <source>
        <dbReference type="Proteomes" id="UP000618460"/>
    </source>
</evidence>
<feature type="transmembrane region" description="Helical" evidence="6">
    <location>
        <begin position="176"/>
        <end position="195"/>
    </location>
</feature>
<comment type="subcellular location">
    <subcellularLocation>
        <location evidence="1">Membrane</location>
        <topology evidence="1">Multi-pass membrane protein</topology>
    </subcellularLocation>
</comment>
<keyword evidence="5 6" id="KW-0472">Membrane</keyword>
<feature type="transmembrane region" description="Helical" evidence="6">
    <location>
        <begin position="63"/>
        <end position="86"/>
    </location>
</feature>
<evidence type="ECO:0000256" key="5">
    <source>
        <dbReference type="ARBA" id="ARBA00023136"/>
    </source>
</evidence>
<sequence>MMQYEVFYRVIRLLIVLFITITSITLLIIITPYAYPFIIAFILAFSLHPIIKFVESKLNCPRTLASFLVIIGTLFLLILFISISMIESIQAMIFLANYIPEYFQEFLHLMQNWIEAFIIPIYEKIMIQVEHLQSTHQTTILNQLNQTINHIAVVGGTFLENFFFKITTILRSLPNMISVFLFILLGTFFISKDWYKLEKGYKKKLPNTIQEGIQELYYQLKKALFGYLKAQLILTIITICVIFIGLSIIKVNYAFSIALLIGLVDFIPYLGTGLFFIPWTIYLYFTGNFDLTIQVSVLYMVIIIQRQLLEPKILATQIGVNPLFVLMTAFVSYQIIGVLGILLAPFFVIFLQALNQTEIFKRVWHYIYYGTD</sequence>
<evidence type="ECO:0000256" key="2">
    <source>
        <dbReference type="ARBA" id="ARBA00009773"/>
    </source>
</evidence>
<feature type="transmembrane region" description="Helical" evidence="6">
    <location>
        <begin position="7"/>
        <end position="28"/>
    </location>
</feature>
<evidence type="ECO:0000256" key="3">
    <source>
        <dbReference type="ARBA" id="ARBA00022692"/>
    </source>
</evidence>
<comment type="caution">
    <text evidence="7">The sequence shown here is derived from an EMBL/GenBank/DDBJ whole genome shotgun (WGS) entry which is preliminary data.</text>
</comment>
<organism evidence="7 8">
    <name type="scientific">Paraliobacillus quinghaiensis</name>
    <dbReference type="NCBI Taxonomy" id="470815"/>
    <lineage>
        <taxon>Bacteria</taxon>
        <taxon>Bacillati</taxon>
        <taxon>Bacillota</taxon>
        <taxon>Bacilli</taxon>
        <taxon>Bacillales</taxon>
        <taxon>Bacillaceae</taxon>
        <taxon>Paraliobacillus</taxon>
    </lineage>
</organism>
<dbReference type="GO" id="GO:0016020">
    <property type="term" value="C:membrane"/>
    <property type="evidence" value="ECO:0007669"/>
    <property type="project" value="UniProtKB-SubCell"/>
</dbReference>
<accession>A0A917TLD4</accession>
<dbReference type="PANTHER" id="PTHR21716:SF68">
    <property type="entry name" value="TRANSPORT PROTEIN YTVI-RELATED"/>
    <property type="match status" value="1"/>
</dbReference>